<dbReference type="OrthoDB" id="5864015at2759"/>
<dbReference type="Proteomes" id="UP000271087">
    <property type="component" value="Unassembled WGS sequence"/>
</dbReference>
<dbReference type="EMBL" id="UYRW01009352">
    <property type="protein sequence ID" value="VDM97707.1"/>
    <property type="molecule type" value="Genomic_DNA"/>
</dbReference>
<reference evidence="3" key="1">
    <citation type="submission" date="2016-06" db="UniProtKB">
        <authorList>
            <consortium name="WormBaseParasite"/>
        </authorList>
    </citation>
    <scope>IDENTIFICATION</scope>
</reference>
<evidence type="ECO:0000313" key="1">
    <source>
        <dbReference type="EMBL" id="VDM97707.1"/>
    </source>
</evidence>
<protein>
    <submittedName>
        <fullName evidence="1 3">Uncharacterized protein</fullName>
    </submittedName>
</protein>
<reference evidence="1 2" key="2">
    <citation type="submission" date="2018-08" db="EMBL/GenBank/DDBJ databases">
        <authorList>
            <person name="Laetsch R D."/>
            <person name="Stevens L."/>
            <person name="Kumar S."/>
            <person name="Blaxter L. M."/>
        </authorList>
    </citation>
    <scope>NUCLEOTIDE SEQUENCE [LARGE SCALE GENOMIC DNA]</scope>
</reference>
<accession>A0A182EV10</accession>
<name>A0A182EV10_ONCOC</name>
<gene>
    <name evidence="1" type="ORF">NOO_LOCUS11997</name>
</gene>
<keyword evidence="2" id="KW-1185">Reference proteome</keyword>
<sequence>MRLELYISTLEETNRTWLEYIQKITDQQTKKEEENEYGEMIDDNKAIESTRCEVTLQNKIPLYHAAVNLPQLPLPTFNGDPKSWRQFWSSFKAAVHLQNIPNIQKLN</sequence>
<evidence type="ECO:0000313" key="2">
    <source>
        <dbReference type="Proteomes" id="UP000271087"/>
    </source>
</evidence>
<proteinExistence type="predicted"/>
<dbReference type="WBParaSite" id="nOo.2.0.1.t11997-RA">
    <property type="protein sequence ID" value="nOo.2.0.1.t11997-RA"/>
    <property type="gene ID" value="nOo.2.0.1.g11997"/>
</dbReference>
<evidence type="ECO:0000313" key="3">
    <source>
        <dbReference type="WBParaSite" id="nOo.2.0.1.t11997-RA"/>
    </source>
</evidence>
<organism evidence="3">
    <name type="scientific">Onchocerca ochengi</name>
    <name type="common">Filarial nematode worm</name>
    <dbReference type="NCBI Taxonomy" id="42157"/>
    <lineage>
        <taxon>Eukaryota</taxon>
        <taxon>Metazoa</taxon>
        <taxon>Ecdysozoa</taxon>
        <taxon>Nematoda</taxon>
        <taxon>Chromadorea</taxon>
        <taxon>Rhabditida</taxon>
        <taxon>Spirurina</taxon>
        <taxon>Spiruromorpha</taxon>
        <taxon>Filarioidea</taxon>
        <taxon>Onchocercidae</taxon>
        <taxon>Onchocerca</taxon>
    </lineage>
</organism>
<dbReference type="AlphaFoldDB" id="A0A182EV10"/>